<proteinExistence type="predicted"/>
<dbReference type="SUPFAM" id="SSF56300">
    <property type="entry name" value="Metallo-dependent phosphatases"/>
    <property type="match status" value="1"/>
</dbReference>
<protein>
    <submittedName>
        <fullName evidence="1">YmdB family metallophosphoesterase</fullName>
    </submittedName>
</protein>
<accession>A0A9D9N1Z4</accession>
<dbReference type="Gene3D" id="3.60.21.10">
    <property type="match status" value="1"/>
</dbReference>
<dbReference type="InterPro" id="IPR029052">
    <property type="entry name" value="Metallo-depent_PP-like"/>
</dbReference>
<dbReference type="EMBL" id="JADIMM010000056">
    <property type="protein sequence ID" value="MBO8457384.1"/>
    <property type="molecule type" value="Genomic_DNA"/>
</dbReference>
<gene>
    <name evidence="1" type="ORF">IAA81_04050</name>
</gene>
<dbReference type="Proteomes" id="UP000823638">
    <property type="component" value="Unassembled WGS sequence"/>
</dbReference>
<reference evidence="1" key="2">
    <citation type="journal article" date="2021" name="PeerJ">
        <title>Extensive microbial diversity within the chicken gut microbiome revealed by metagenomics and culture.</title>
        <authorList>
            <person name="Gilroy R."/>
            <person name="Ravi A."/>
            <person name="Getino M."/>
            <person name="Pursley I."/>
            <person name="Horton D.L."/>
            <person name="Alikhan N.F."/>
            <person name="Baker D."/>
            <person name="Gharbi K."/>
            <person name="Hall N."/>
            <person name="Watson M."/>
            <person name="Adriaenssens E.M."/>
            <person name="Foster-Nyarko E."/>
            <person name="Jarju S."/>
            <person name="Secka A."/>
            <person name="Antonio M."/>
            <person name="Oren A."/>
            <person name="Chaudhuri R.R."/>
            <person name="La Ragione R."/>
            <person name="Hildebrand F."/>
            <person name="Pallen M.J."/>
        </authorList>
    </citation>
    <scope>NUCLEOTIDE SEQUENCE</scope>
    <source>
        <strain evidence="1">10532</strain>
    </source>
</reference>
<reference evidence="1" key="1">
    <citation type="submission" date="2020-10" db="EMBL/GenBank/DDBJ databases">
        <authorList>
            <person name="Gilroy R."/>
        </authorList>
    </citation>
    <scope>NUCLEOTIDE SEQUENCE</scope>
    <source>
        <strain evidence="1">10532</strain>
    </source>
</reference>
<dbReference type="InterPro" id="IPR005235">
    <property type="entry name" value="YmdB-like"/>
</dbReference>
<dbReference type="PANTHER" id="PTHR36303">
    <property type="entry name" value="2',3'-CYCLIC-NUCLEOTIDE 2'-PHOSPHODIESTERASE"/>
    <property type="match status" value="1"/>
</dbReference>
<dbReference type="GO" id="GO:0004113">
    <property type="term" value="F:2',3'-cyclic-nucleotide 3'-phosphodiesterase activity"/>
    <property type="evidence" value="ECO:0007669"/>
    <property type="project" value="TreeGrafter"/>
</dbReference>
<evidence type="ECO:0000313" key="2">
    <source>
        <dbReference type="Proteomes" id="UP000823638"/>
    </source>
</evidence>
<evidence type="ECO:0000313" key="1">
    <source>
        <dbReference type="EMBL" id="MBO8457384.1"/>
    </source>
</evidence>
<sequence>MRILYIAEIVGKIGVWAVKQGLPVLKKKYSPDLVVANGDGATGGRGLGRAHGAYLLKLGINVITGGDYIYSKRDMVASFSEFKRILPPCNLPEESPGSGFYVFSGERYPVPVVVVSLLGRSGNFRIYGDNPFNYFEKILPDLKKKGKIIFVDFHGGTSAEKETFFYAFDGKVSCIAGSHGRIQTSDNRVLKGGTGVICDSGRTGALDSVGGFDVENRIRSYKTMIPEWPCESLANPHVQGACFTVDDKTGGCVSVERFSMPAGDSKDFSGFPEK</sequence>
<dbReference type="Pfam" id="PF13277">
    <property type="entry name" value="YmdB"/>
    <property type="match status" value="1"/>
</dbReference>
<dbReference type="PANTHER" id="PTHR36303:SF1">
    <property type="entry name" value="2',3'-CYCLIC-NUCLEOTIDE 2'-PHOSPHODIESTERASE"/>
    <property type="match status" value="1"/>
</dbReference>
<dbReference type="AlphaFoldDB" id="A0A9D9N1Z4"/>
<comment type="caution">
    <text evidence="1">The sequence shown here is derived from an EMBL/GenBank/DDBJ whole genome shotgun (WGS) entry which is preliminary data.</text>
</comment>
<name>A0A9D9N1Z4_9SPIR</name>
<organism evidence="1 2">
    <name type="scientific">Candidatus Gallitreponema excrementavium</name>
    <dbReference type="NCBI Taxonomy" id="2840840"/>
    <lineage>
        <taxon>Bacteria</taxon>
        <taxon>Pseudomonadati</taxon>
        <taxon>Spirochaetota</taxon>
        <taxon>Spirochaetia</taxon>
        <taxon>Spirochaetales</taxon>
        <taxon>Candidatus Gallitreponema</taxon>
    </lineage>
</organism>